<dbReference type="GO" id="GO:0047372">
    <property type="term" value="F:monoacylglycerol lipase activity"/>
    <property type="evidence" value="ECO:0007669"/>
    <property type="project" value="UniProtKB-EC"/>
</dbReference>
<evidence type="ECO:0000313" key="7">
    <source>
        <dbReference type="Proteomes" id="UP000267164"/>
    </source>
</evidence>
<comment type="similarity">
    <text evidence="2">Belongs to the AB hydrolase superfamily.</text>
</comment>
<keyword evidence="6" id="KW-0378">Hydrolase</keyword>
<sequence length="279" mass="29817">MTRSETGEFQGAGGRVYWQSWLPDGEPRAVAVLVHGYAEHSGRYAHVAERLTGSGIAVYALDHTGHGKSEGARANIGFLDTAADNVAAMLTTATGRHPGLPSFLIGHSMGGLTTAYLAVRDQPEVTGIVLSGPAIDIEAGNAVQRLIAPLVSRYLPNLPVVKLDSKLVSRDAEVVRAYDEDPLVHHGGVPARTAGEMLRAAEFVKAHPDRFTAPLLVQHGSADGLAAPSGTDFLEEHAASKDKTVIRYDGLYHEIYNEPEQDKVLGDLTHWLEAHLPGA</sequence>
<dbReference type="EC" id="3.1.1.23" evidence="3"/>
<evidence type="ECO:0000259" key="5">
    <source>
        <dbReference type="Pfam" id="PF12146"/>
    </source>
</evidence>
<proteinExistence type="inferred from homology"/>
<dbReference type="InterPro" id="IPR022742">
    <property type="entry name" value="Hydrolase_4"/>
</dbReference>
<dbReference type="FunFam" id="3.40.50.1820:FF:000117">
    <property type="entry name" value="Monoglyceride lipase, putative"/>
    <property type="match status" value="1"/>
</dbReference>
<dbReference type="AlphaFoldDB" id="A0A386ZMM1"/>
<gene>
    <name evidence="6" type="ORF">D7D52_32925</name>
</gene>
<dbReference type="InterPro" id="IPR051044">
    <property type="entry name" value="MAG_DAG_Lipase"/>
</dbReference>
<dbReference type="Proteomes" id="UP000267164">
    <property type="component" value="Chromosome"/>
</dbReference>
<evidence type="ECO:0000256" key="4">
    <source>
        <dbReference type="ARBA" id="ARBA00071261"/>
    </source>
</evidence>
<dbReference type="SUPFAM" id="SSF53474">
    <property type="entry name" value="alpha/beta-Hydrolases"/>
    <property type="match status" value="1"/>
</dbReference>
<evidence type="ECO:0000256" key="2">
    <source>
        <dbReference type="ARBA" id="ARBA00008645"/>
    </source>
</evidence>
<dbReference type="EMBL" id="CP032568">
    <property type="protein sequence ID" value="AYF77825.1"/>
    <property type="molecule type" value="Genomic_DNA"/>
</dbReference>
<dbReference type="Gene3D" id="3.40.50.1820">
    <property type="entry name" value="alpha/beta hydrolase"/>
    <property type="match status" value="1"/>
</dbReference>
<organism evidence="6 7">
    <name type="scientific">Nocardia yunnanensis</name>
    <dbReference type="NCBI Taxonomy" id="2382165"/>
    <lineage>
        <taxon>Bacteria</taxon>
        <taxon>Bacillati</taxon>
        <taxon>Actinomycetota</taxon>
        <taxon>Actinomycetes</taxon>
        <taxon>Mycobacteriales</taxon>
        <taxon>Nocardiaceae</taxon>
        <taxon>Nocardia</taxon>
    </lineage>
</organism>
<dbReference type="KEGG" id="nyu:D7D52_32925"/>
<dbReference type="OrthoDB" id="9806902at2"/>
<evidence type="ECO:0000256" key="1">
    <source>
        <dbReference type="ARBA" id="ARBA00001613"/>
    </source>
</evidence>
<name>A0A386ZMM1_9NOCA</name>
<dbReference type="PANTHER" id="PTHR11614">
    <property type="entry name" value="PHOSPHOLIPASE-RELATED"/>
    <property type="match status" value="1"/>
</dbReference>
<accession>A0A386ZMM1</accession>
<dbReference type="RefSeq" id="WP_120742673.1">
    <property type="nucleotide sequence ID" value="NZ_CP032568.1"/>
</dbReference>
<feature type="domain" description="Serine aminopeptidase S33" evidence="5">
    <location>
        <begin position="26"/>
        <end position="260"/>
    </location>
</feature>
<dbReference type="InterPro" id="IPR029058">
    <property type="entry name" value="AB_hydrolase_fold"/>
</dbReference>
<evidence type="ECO:0000256" key="3">
    <source>
        <dbReference type="ARBA" id="ARBA00013254"/>
    </source>
</evidence>
<dbReference type="Pfam" id="PF12146">
    <property type="entry name" value="Hydrolase_4"/>
    <property type="match status" value="1"/>
</dbReference>
<keyword evidence="7" id="KW-1185">Reference proteome</keyword>
<comment type="catalytic activity">
    <reaction evidence="1">
        <text>Hydrolyzes glycerol monoesters of long-chain fatty acids.</text>
        <dbReference type="EC" id="3.1.1.23"/>
    </reaction>
</comment>
<protein>
    <recommendedName>
        <fullName evidence="4">Monoacylglycerol lipase</fullName>
        <ecNumber evidence="3">3.1.1.23</ecNumber>
    </recommendedName>
</protein>
<evidence type="ECO:0000313" key="6">
    <source>
        <dbReference type="EMBL" id="AYF77825.1"/>
    </source>
</evidence>
<reference evidence="6 7" key="1">
    <citation type="submission" date="2018-09" db="EMBL/GenBank/DDBJ databases">
        <title>Nocardia yunnanensis sp. nov., an actinomycete isolated from a soil sample.</title>
        <authorList>
            <person name="Zhang J."/>
        </authorList>
    </citation>
    <scope>NUCLEOTIDE SEQUENCE [LARGE SCALE GENOMIC DNA]</scope>
    <source>
        <strain evidence="6 7">CFHS0054</strain>
    </source>
</reference>